<dbReference type="InterPro" id="IPR000182">
    <property type="entry name" value="GNAT_dom"/>
</dbReference>
<comment type="catalytic activity">
    <reaction evidence="10">
        <text>8-oxo-dGTP + H2O = 8-oxo-dGMP + diphosphate + H(+)</text>
        <dbReference type="Rhea" id="RHEA:31575"/>
        <dbReference type="ChEBI" id="CHEBI:15377"/>
        <dbReference type="ChEBI" id="CHEBI:15378"/>
        <dbReference type="ChEBI" id="CHEBI:33019"/>
        <dbReference type="ChEBI" id="CHEBI:63224"/>
        <dbReference type="ChEBI" id="CHEBI:77896"/>
        <dbReference type="EC" id="3.6.1.55"/>
    </reaction>
</comment>
<evidence type="ECO:0000256" key="12">
    <source>
        <dbReference type="ARBA" id="ARBA00038905"/>
    </source>
</evidence>
<dbReference type="InterPro" id="IPR016181">
    <property type="entry name" value="Acyl_CoA_acyltransferase"/>
</dbReference>
<dbReference type="GO" id="GO:0035539">
    <property type="term" value="F:8-oxo-7,8-dihydrodeoxyguanosine triphosphate pyrophosphatase activity"/>
    <property type="evidence" value="ECO:0007669"/>
    <property type="project" value="UniProtKB-EC"/>
</dbReference>
<evidence type="ECO:0000256" key="14">
    <source>
        <dbReference type="ARBA" id="ARBA00041592"/>
    </source>
</evidence>
<dbReference type="EMBL" id="WOTH01000005">
    <property type="protein sequence ID" value="NHO53136.1"/>
    <property type="molecule type" value="Genomic_DNA"/>
</dbReference>
<dbReference type="InterPro" id="IPR029119">
    <property type="entry name" value="MutY_C"/>
</dbReference>
<keyword evidence="3" id="KW-0515">Mutator protein</keyword>
<keyword evidence="6" id="KW-0227">DNA damage</keyword>
<keyword evidence="20" id="KW-1185">Reference proteome</keyword>
<comment type="similarity">
    <text evidence="2">Belongs to the Nudix hydrolase family.</text>
</comment>
<accession>A0A967ECD0</accession>
<evidence type="ECO:0000256" key="9">
    <source>
        <dbReference type="ARBA" id="ARBA00023204"/>
    </source>
</evidence>
<dbReference type="SUPFAM" id="SSF55729">
    <property type="entry name" value="Acyl-CoA N-acyltransferases (Nat)"/>
    <property type="match status" value="1"/>
</dbReference>
<dbReference type="CDD" id="cd04301">
    <property type="entry name" value="NAT_SF"/>
    <property type="match status" value="1"/>
</dbReference>
<comment type="cofactor">
    <cofactor evidence="1">
        <name>Mg(2+)</name>
        <dbReference type="ChEBI" id="CHEBI:18420"/>
    </cofactor>
</comment>
<keyword evidence="4" id="KW-0235">DNA replication</keyword>
<feature type="domain" description="N-acetyltransferase" evidence="17">
    <location>
        <begin position="18"/>
        <end position="181"/>
    </location>
</feature>
<dbReference type="GO" id="GO:0044715">
    <property type="term" value="F:8-oxo-dGDP phosphatase activity"/>
    <property type="evidence" value="ECO:0007669"/>
    <property type="project" value="TreeGrafter"/>
</dbReference>
<dbReference type="GO" id="GO:0006260">
    <property type="term" value="P:DNA replication"/>
    <property type="evidence" value="ECO:0007669"/>
    <property type="project" value="UniProtKB-KW"/>
</dbReference>
<evidence type="ECO:0000313" key="20">
    <source>
        <dbReference type="Proteomes" id="UP000597459"/>
    </source>
</evidence>
<dbReference type="SUPFAM" id="SSF55811">
    <property type="entry name" value="Nudix"/>
    <property type="match status" value="1"/>
</dbReference>
<dbReference type="FunFam" id="3.90.79.10:FF:000014">
    <property type="entry name" value="8-oxo-dGTP diphosphatase MutT"/>
    <property type="match status" value="1"/>
</dbReference>
<comment type="catalytic activity">
    <reaction evidence="11">
        <text>8-oxo-GTP + H2O = 8-oxo-GMP + diphosphate + H(+)</text>
        <dbReference type="Rhea" id="RHEA:67616"/>
        <dbReference type="ChEBI" id="CHEBI:15377"/>
        <dbReference type="ChEBI" id="CHEBI:15378"/>
        <dbReference type="ChEBI" id="CHEBI:33019"/>
        <dbReference type="ChEBI" id="CHEBI:143553"/>
        <dbReference type="ChEBI" id="CHEBI:145694"/>
    </reaction>
</comment>
<dbReference type="Gene3D" id="3.40.630.30">
    <property type="match status" value="1"/>
</dbReference>
<dbReference type="Proteomes" id="UP000597459">
    <property type="component" value="Unassembled WGS sequence"/>
</dbReference>
<keyword evidence="7" id="KW-0378">Hydrolase</keyword>
<keyword evidence="9" id="KW-0234">DNA repair</keyword>
<dbReference type="GO" id="GO:0016747">
    <property type="term" value="F:acyltransferase activity, transferring groups other than amino-acyl groups"/>
    <property type="evidence" value="ECO:0007669"/>
    <property type="project" value="InterPro"/>
</dbReference>
<dbReference type="GO" id="GO:0006281">
    <property type="term" value="P:DNA repair"/>
    <property type="evidence" value="ECO:0007669"/>
    <property type="project" value="UniProtKB-KW"/>
</dbReference>
<evidence type="ECO:0000256" key="11">
    <source>
        <dbReference type="ARBA" id="ARBA00036904"/>
    </source>
</evidence>
<evidence type="ECO:0000256" key="3">
    <source>
        <dbReference type="ARBA" id="ARBA00022457"/>
    </source>
</evidence>
<evidence type="ECO:0000256" key="15">
    <source>
        <dbReference type="ARBA" id="ARBA00041979"/>
    </source>
</evidence>
<evidence type="ECO:0000256" key="8">
    <source>
        <dbReference type="ARBA" id="ARBA00022842"/>
    </source>
</evidence>
<evidence type="ECO:0000256" key="10">
    <source>
        <dbReference type="ARBA" id="ARBA00035861"/>
    </source>
</evidence>
<keyword evidence="8" id="KW-0460">Magnesium</keyword>
<evidence type="ECO:0000259" key="17">
    <source>
        <dbReference type="PROSITE" id="PS51186"/>
    </source>
</evidence>
<evidence type="ECO:0000256" key="13">
    <source>
        <dbReference type="ARBA" id="ARBA00040794"/>
    </source>
</evidence>
<dbReference type="GO" id="GO:0046872">
    <property type="term" value="F:metal ion binding"/>
    <property type="evidence" value="ECO:0007669"/>
    <property type="project" value="UniProtKB-KW"/>
</dbReference>
<name>A0A967ECD0_9PROT</name>
<dbReference type="PANTHER" id="PTHR47707:SF1">
    <property type="entry name" value="NUDIX HYDROLASE FAMILY PROTEIN"/>
    <property type="match status" value="1"/>
</dbReference>
<dbReference type="Gene3D" id="3.90.79.10">
    <property type="entry name" value="Nucleoside Triphosphate Pyrophosphohydrolase"/>
    <property type="match status" value="1"/>
</dbReference>
<proteinExistence type="inferred from homology"/>
<dbReference type="InterPro" id="IPR020084">
    <property type="entry name" value="NUDIX_hydrolase_CS"/>
</dbReference>
<evidence type="ECO:0000256" key="2">
    <source>
        <dbReference type="ARBA" id="ARBA00005582"/>
    </source>
</evidence>
<dbReference type="GO" id="GO:0008413">
    <property type="term" value="F:8-oxo-7,8-dihydroguanosine triphosphate pyrophosphatase activity"/>
    <property type="evidence" value="ECO:0007669"/>
    <property type="project" value="TreeGrafter"/>
</dbReference>
<evidence type="ECO:0000259" key="18">
    <source>
        <dbReference type="PROSITE" id="PS51462"/>
    </source>
</evidence>
<dbReference type="RefSeq" id="WP_166313274.1">
    <property type="nucleotide sequence ID" value="NZ_WOTH01000005.1"/>
</dbReference>
<evidence type="ECO:0000256" key="4">
    <source>
        <dbReference type="ARBA" id="ARBA00022705"/>
    </source>
</evidence>
<keyword evidence="5" id="KW-0479">Metal-binding</keyword>
<dbReference type="PRINTS" id="PR00502">
    <property type="entry name" value="NUDIXFAMILY"/>
</dbReference>
<dbReference type="InterPro" id="IPR015797">
    <property type="entry name" value="NUDIX_hydrolase-like_dom_sf"/>
</dbReference>
<comment type="caution">
    <text evidence="19">The sequence shown here is derived from an EMBL/GenBank/DDBJ whole genome shotgun (WGS) entry which is preliminary data.</text>
</comment>
<dbReference type="PANTHER" id="PTHR47707">
    <property type="entry name" value="8-OXO-DGTP DIPHOSPHATASE"/>
    <property type="match status" value="1"/>
</dbReference>
<evidence type="ECO:0000256" key="5">
    <source>
        <dbReference type="ARBA" id="ARBA00022723"/>
    </source>
</evidence>
<dbReference type="EC" id="3.6.1.55" evidence="12"/>
<evidence type="ECO:0000256" key="7">
    <source>
        <dbReference type="ARBA" id="ARBA00022801"/>
    </source>
</evidence>
<sequence>MSALRLPIASPTLAVGTFTLRALKPDDASAIHARVNDWNVIRMLSRLPFPYPADLAAQWIAETLRQAREGRAYHFAILDSSGQLIGCVGLTLGQGAQKNAASLGYWVAHSHWGQGVARQAACRVCRWAFAHLGLHTITATAAEDNAASCALLGRLGFRQTGKGEQSFMARGGKVPVQHFTVTQPELDAALRPGTPEAEAQTSPVQRKLLLVVAAALLDPDNRILLAQRPEGKALAGLWEFPGGKVEPGEELETALVRELYEELGIDVGRACLTPFTFASHAYETFDLLMPLYLCRQWQGTPQGREGQALAWVHADDLASYPMPPADLPLLPFLRALL</sequence>
<gene>
    <name evidence="19" type="ORF">GOB87_04060</name>
</gene>
<protein>
    <recommendedName>
        <fullName evidence="13">8-oxo-dGTP diphosphatase</fullName>
        <ecNumber evidence="12">3.6.1.55</ecNumber>
    </recommendedName>
    <alternativeName>
        <fullName evidence="16">7,8-dihydro-8-oxoguanine-triphosphatase</fullName>
    </alternativeName>
    <alternativeName>
        <fullName evidence="15">Mutator protein MutT</fullName>
    </alternativeName>
    <alternativeName>
        <fullName evidence="14">dGTP pyrophosphohydrolase</fullName>
    </alternativeName>
</protein>
<dbReference type="InterPro" id="IPR047127">
    <property type="entry name" value="MutT-like"/>
</dbReference>
<dbReference type="Pfam" id="PF13302">
    <property type="entry name" value="Acetyltransf_3"/>
    <property type="match status" value="1"/>
</dbReference>
<dbReference type="InterPro" id="IPR020476">
    <property type="entry name" value="Nudix_hydrolase"/>
</dbReference>
<reference evidence="19" key="1">
    <citation type="submission" date="2019-11" db="EMBL/GenBank/DDBJ databases">
        <title>Description of new Acetobacter species.</title>
        <authorList>
            <person name="Cleenwerck I."/>
            <person name="Sombolestani A.S."/>
        </authorList>
    </citation>
    <scope>NUCLEOTIDE SEQUENCE</scope>
    <source>
        <strain evidence="19">LMG 1626</strain>
    </source>
</reference>
<evidence type="ECO:0000256" key="1">
    <source>
        <dbReference type="ARBA" id="ARBA00001946"/>
    </source>
</evidence>
<dbReference type="PROSITE" id="PS51186">
    <property type="entry name" value="GNAT"/>
    <property type="match status" value="1"/>
</dbReference>
<evidence type="ECO:0000313" key="19">
    <source>
        <dbReference type="EMBL" id="NHO53136.1"/>
    </source>
</evidence>
<evidence type="ECO:0000256" key="6">
    <source>
        <dbReference type="ARBA" id="ARBA00022763"/>
    </source>
</evidence>
<dbReference type="PROSITE" id="PS51462">
    <property type="entry name" value="NUDIX"/>
    <property type="match status" value="1"/>
</dbReference>
<dbReference type="CDD" id="cd03425">
    <property type="entry name" value="NUDIX_MutT_NudA_like"/>
    <property type="match status" value="1"/>
</dbReference>
<dbReference type="Pfam" id="PF14815">
    <property type="entry name" value="NUDIX_4"/>
    <property type="match status" value="1"/>
</dbReference>
<dbReference type="GO" id="GO:0044716">
    <property type="term" value="F:8-oxo-GDP phosphatase activity"/>
    <property type="evidence" value="ECO:0007669"/>
    <property type="project" value="TreeGrafter"/>
</dbReference>
<organism evidence="19 20">
    <name type="scientific">Acetobacter estunensis</name>
    <dbReference type="NCBI Taxonomy" id="104097"/>
    <lineage>
        <taxon>Bacteria</taxon>
        <taxon>Pseudomonadati</taxon>
        <taxon>Pseudomonadota</taxon>
        <taxon>Alphaproteobacteria</taxon>
        <taxon>Acetobacterales</taxon>
        <taxon>Acetobacteraceae</taxon>
        <taxon>Acetobacter</taxon>
    </lineage>
</organism>
<dbReference type="AlphaFoldDB" id="A0A967ECD0"/>
<feature type="domain" description="Nudix hydrolase" evidence="18">
    <location>
        <begin position="207"/>
        <end position="335"/>
    </location>
</feature>
<dbReference type="InterPro" id="IPR000086">
    <property type="entry name" value="NUDIX_hydrolase_dom"/>
</dbReference>
<dbReference type="PROSITE" id="PS00893">
    <property type="entry name" value="NUDIX_BOX"/>
    <property type="match status" value="1"/>
</dbReference>
<evidence type="ECO:0000256" key="16">
    <source>
        <dbReference type="ARBA" id="ARBA00042798"/>
    </source>
</evidence>